<feature type="binding site" evidence="5">
    <location>
        <position position="101"/>
    </location>
    <ligand>
        <name>Mg(2+)</name>
        <dbReference type="ChEBI" id="CHEBI:18420"/>
    </ligand>
</feature>
<dbReference type="GO" id="GO:0001664">
    <property type="term" value="F:G protein-coupled receptor binding"/>
    <property type="evidence" value="ECO:0007669"/>
    <property type="project" value="TreeGrafter"/>
</dbReference>
<name>A0A9Q0RHW5_ANAIG</name>
<keyword evidence="7" id="KW-1185">Reference proteome</keyword>
<keyword evidence="5" id="KW-0460">Magnesium</keyword>
<dbReference type="Pfam" id="PF00503">
    <property type="entry name" value="G-alpha"/>
    <property type="match status" value="1"/>
</dbReference>
<organism evidence="6 7">
    <name type="scientific">Anaeramoeba ignava</name>
    <name type="common">Anaerobic marine amoeba</name>
    <dbReference type="NCBI Taxonomy" id="1746090"/>
    <lineage>
        <taxon>Eukaryota</taxon>
        <taxon>Metamonada</taxon>
        <taxon>Anaeramoebidae</taxon>
        <taxon>Anaeramoeba</taxon>
    </lineage>
</organism>
<evidence type="ECO:0000256" key="4">
    <source>
        <dbReference type="PIRSR" id="PIRSR601019-1"/>
    </source>
</evidence>
<dbReference type="SUPFAM" id="SSF47895">
    <property type="entry name" value="Transducin (alpha subunit), insertion domain"/>
    <property type="match status" value="1"/>
</dbReference>
<feature type="binding site" evidence="4">
    <location>
        <begin position="95"/>
        <end position="101"/>
    </location>
    <ligand>
        <name>GTP</name>
        <dbReference type="ChEBI" id="CHEBI:37565"/>
    </ligand>
</feature>
<dbReference type="PANTHER" id="PTHR10218:SF302">
    <property type="entry name" value="GUANINE NUCLEOTIDE-BINDING PROTEIN ALPHA-5 SUBUNIT"/>
    <property type="match status" value="1"/>
</dbReference>
<evidence type="ECO:0000256" key="2">
    <source>
        <dbReference type="ARBA" id="ARBA00022741"/>
    </source>
</evidence>
<dbReference type="GO" id="GO:0005525">
    <property type="term" value="F:GTP binding"/>
    <property type="evidence" value="ECO:0007669"/>
    <property type="project" value="UniProtKB-KW"/>
</dbReference>
<dbReference type="GO" id="GO:0007188">
    <property type="term" value="P:adenylate cyclase-modulating G protein-coupled receptor signaling pathway"/>
    <property type="evidence" value="ECO:0007669"/>
    <property type="project" value="TreeGrafter"/>
</dbReference>
<dbReference type="PROSITE" id="PS51882">
    <property type="entry name" value="G_ALPHA"/>
    <property type="match status" value="1"/>
</dbReference>
<dbReference type="GO" id="GO:0031683">
    <property type="term" value="F:G-protein beta/gamma-subunit complex binding"/>
    <property type="evidence" value="ECO:0007669"/>
    <property type="project" value="InterPro"/>
</dbReference>
<keyword evidence="2 4" id="KW-0547">Nucleotide-binding</keyword>
<dbReference type="PRINTS" id="PR00318">
    <property type="entry name" value="GPROTEINA"/>
</dbReference>
<proteinExistence type="predicted"/>
<comment type="caution">
    <text evidence="6">The sequence shown here is derived from an EMBL/GenBank/DDBJ whole genome shotgun (WGS) entry which is preliminary data.</text>
</comment>
<evidence type="ECO:0000313" key="6">
    <source>
        <dbReference type="EMBL" id="KAJ5080667.1"/>
    </source>
</evidence>
<dbReference type="PANTHER" id="PTHR10218">
    <property type="entry name" value="GTP-BINDING PROTEIN ALPHA SUBUNIT"/>
    <property type="match status" value="1"/>
</dbReference>
<dbReference type="Proteomes" id="UP001149090">
    <property type="component" value="Unassembled WGS sequence"/>
</dbReference>
<dbReference type="GO" id="GO:0046872">
    <property type="term" value="F:metal ion binding"/>
    <property type="evidence" value="ECO:0007669"/>
    <property type="project" value="UniProtKB-KW"/>
</dbReference>
<dbReference type="InterPro" id="IPR001019">
    <property type="entry name" value="Gprotein_alpha_su"/>
</dbReference>
<evidence type="ECO:0000313" key="7">
    <source>
        <dbReference type="Proteomes" id="UP001149090"/>
    </source>
</evidence>
<accession>A0A9Q0RHW5</accession>
<dbReference type="EMBL" id="JAPDFW010000004">
    <property type="protein sequence ID" value="KAJ5080667.1"/>
    <property type="molecule type" value="Genomic_DNA"/>
</dbReference>
<dbReference type="GO" id="GO:0005834">
    <property type="term" value="C:heterotrimeric G-protein complex"/>
    <property type="evidence" value="ECO:0007669"/>
    <property type="project" value="TreeGrafter"/>
</dbReference>
<dbReference type="GO" id="GO:0003924">
    <property type="term" value="F:GTPase activity"/>
    <property type="evidence" value="ECO:0007669"/>
    <property type="project" value="InterPro"/>
</dbReference>
<dbReference type="AlphaFoldDB" id="A0A9Q0RHW5"/>
<dbReference type="Gene3D" id="1.10.400.10">
    <property type="entry name" value="GI Alpha 1, domain 2-like"/>
    <property type="match status" value="1"/>
</dbReference>
<dbReference type="GO" id="GO:0005737">
    <property type="term" value="C:cytoplasm"/>
    <property type="evidence" value="ECO:0007669"/>
    <property type="project" value="TreeGrafter"/>
</dbReference>
<protein>
    <submittedName>
        <fullName evidence="6">Guanine nucleotide-binding protein g(O) subunit alpha</fullName>
    </submittedName>
</protein>
<reference evidence="6" key="1">
    <citation type="submission" date="2022-10" db="EMBL/GenBank/DDBJ databases">
        <title>Novel sulphate-reducing endosymbionts in the free-living metamonad Anaeramoeba.</title>
        <authorList>
            <person name="Jerlstrom-Hultqvist J."/>
            <person name="Cepicka I."/>
            <person name="Gallot-Lavallee L."/>
            <person name="Salas-Leiva D."/>
            <person name="Curtis B.A."/>
            <person name="Zahonova K."/>
            <person name="Pipaliya S."/>
            <person name="Dacks J."/>
            <person name="Roger A.J."/>
        </authorList>
    </citation>
    <scope>NUCLEOTIDE SEQUENCE</scope>
    <source>
        <strain evidence="6">BMAN</strain>
    </source>
</reference>
<evidence type="ECO:0000256" key="1">
    <source>
        <dbReference type="ARBA" id="ARBA00022723"/>
    </source>
</evidence>
<dbReference type="InterPro" id="IPR011025">
    <property type="entry name" value="GproteinA_insert"/>
</dbReference>
<sequence length="132" mass="15625">MGNSYRDSSIPPFDSDRLRQQEKNSIILLGTDILLEKGKEISLNKYQMEILWNSSVIQEVFEKLPYSQYESYPYFFKSLDRFLLVNYSPNFEDYLNFRVKTTGIMETQVEINKQTIRFIDVGGARNERKMVN</sequence>
<gene>
    <name evidence="6" type="ORF">M0811_13851</name>
</gene>
<keyword evidence="1 5" id="KW-0479">Metal-binding</keyword>
<evidence type="ECO:0000256" key="5">
    <source>
        <dbReference type="PIRSR" id="PIRSR601019-2"/>
    </source>
</evidence>
<keyword evidence="3 4" id="KW-0342">GTP-binding</keyword>
<evidence type="ECO:0000256" key="3">
    <source>
        <dbReference type="ARBA" id="ARBA00023134"/>
    </source>
</evidence>